<dbReference type="AlphaFoldDB" id="A0A5K7ZZ75"/>
<organism evidence="1 2">
    <name type="scientific">Desulfosarcina ovata subsp. sediminis</name>
    <dbReference type="NCBI Taxonomy" id="885957"/>
    <lineage>
        <taxon>Bacteria</taxon>
        <taxon>Pseudomonadati</taxon>
        <taxon>Thermodesulfobacteriota</taxon>
        <taxon>Desulfobacteria</taxon>
        <taxon>Desulfobacterales</taxon>
        <taxon>Desulfosarcinaceae</taxon>
        <taxon>Desulfosarcina</taxon>
    </lineage>
</organism>
<proteinExistence type="predicted"/>
<evidence type="ECO:0000313" key="1">
    <source>
        <dbReference type="EMBL" id="BBO85441.1"/>
    </source>
</evidence>
<name>A0A5K7ZZ75_9BACT</name>
<dbReference type="Proteomes" id="UP000425960">
    <property type="component" value="Chromosome"/>
</dbReference>
<sequence length="46" mass="5204">MLLHDDEKVRPMLDMIIEIAKKRAAILESMKQALLGGDTNFALEYA</sequence>
<dbReference type="EMBL" id="AP021876">
    <property type="protein sequence ID" value="BBO85441.1"/>
    <property type="molecule type" value="Genomic_DNA"/>
</dbReference>
<accession>A0A5K7ZZ75</accession>
<protein>
    <submittedName>
        <fullName evidence="1">Uncharacterized protein</fullName>
    </submittedName>
</protein>
<dbReference type="RefSeq" id="WP_155325053.1">
    <property type="nucleotide sequence ID" value="NZ_AP021876.1"/>
</dbReference>
<gene>
    <name evidence="1" type="ORF">DSCO28_60070</name>
</gene>
<evidence type="ECO:0000313" key="2">
    <source>
        <dbReference type="Proteomes" id="UP000425960"/>
    </source>
</evidence>
<reference evidence="1 2" key="1">
    <citation type="submission" date="2019-11" db="EMBL/GenBank/DDBJ databases">
        <title>Comparative genomics of hydrocarbon-degrading Desulfosarcina strains.</title>
        <authorList>
            <person name="Watanabe M."/>
            <person name="Kojima H."/>
            <person name="Fukui M."/>
        </authorList>
    </citation>
    <scope>NUCLEOTIDE SEQUENCE [LARGE SCALE GENOMIC DNA]</scope>
    <source>
        <strain evidence="1 2">28bB2T</strain>
    </source>
</reference>
<dbReference type="KEGG" id="dov:DSCO28_60070"/>